<dbReference type="InterPro" id="IPR041223">
    <property type="entry name" value="ApeA_NTD"/>
</dbReference>
<evidence type="ECO:0008006" key="5">
    <source>
        <dbReference type="Google" id="ProtNLM"/>
    </source>
</evidence>
<dbReference type="Pfam" id="PF18739">
    <property type="entry name" value="HEPN_Apea"/>
    <property type="match status" value="1"/>
</dbReference>
<feature type="domain" description="ApeA N-terminal" evidence="2">
    <location>
        <begin position="12"/>
        <end position="276"/>
    </location>
</feature>
<organism evidence="3 4">
    <name type="scientific">Pannonibacter tanglangensis</name>
    <dbReference type="NCBI Taxonomy" id="2750084"/>
    <lineage>
        <taxon>Bacteria</taxon>
        <taxon>Pseudomonadati</taxon>
        <taxon>Pseudomonadota</taxon>
        <taxon>Alphaproteobacteria</taxon>
        <taxon>Hyphomicrobiales</taxon>
        <taxon>Stappiaceae</taxon>
        <taxon>Pannonibacter</taxon>
    </lineage>
</organism>
<dbReference type="EMBL" id="JAABLQ010000001">
    <property type="protein sequence ID" value="NBN78348.1"/>
    <property type="molecule type" value="Genomic_DNA"/>
</dbReference>
<name>A0A7X5F228_9HYPH</name>
<dbReference type="InterPro" id="IPR041229">
    <property type="entry name" value="HEPN_Apea"/>
</dbReference>
<reference evidence="4" key="1">
    <citation type="submission" date="2020-01" db="EMBL/GenBank/DDBJ databases">
        <authorList>
            <person name="Fang Y."/>
            <person name="Sun R."/>
            <person name="Nie L."/>
            <person name="He J."/>
            <person name="Hao L."/>
            <person name="Wang L."/>
            <person name="Su S."/>
            <person name="Lv E."/>
            <person name="Zhang Z."/>
            <person name="Xie R."/>
            <person name="Liu H."/>
        </authorList>
    </citation>
    <scope>NUCLEOTIDE SEQUENCE [LARGE SCALE GENOMIC DNA]</scope>
    <source>
        <strain evidence="4">XCT-53</strain>
    </source>
</reference>
<evidence type="ECO:0000313" key="4">
    <source>
        <dbReference type="Proteomes" id="UP000586722"/>
    </source>
</evidence>
<dbReference type="Proteomes" id="UP000586722">
    <property type="component" value="Unassembled WGS sequence"/>
</dbReference>
<accession>A0A7X5F228</accession>
<evidence type="ECO:0000259" key="1">
    <source>
        <dbReference type="Pfam" id="PF18739"/>
    </source>
</evidence>
<proteinExistence type="predicted"/>
<comment type="caution">
    <text evidence="3">The sequence shown here is derived from an EMBL/GenBank/DDBJ whole genome shotgun (WGS) entry which is preliminary data.</text>
</comment>
<dbReference type="Pfam" id="PF18862">
    <property type="entry name" value="ApeA_NTD1"/>
    <property type="match status" value="1"/>
</dbReference>
<gene>
    <name evidence="3" type="ORF">GWI72_08725</name>
</gene>
<protein>
    <recommendedName>
        <fullName evidence="5">ApeA N-terminal domain-containing protein</fullName>
    </recommendedName>
</protein>
<dbReference type="AlphaFoldDB" id="A0A7X5F228"/>
<sequence>MKLENFEEWFAIRPNHSDDGDHLTGRLTFDLNKGISLEAVWFSGGAANRSTPLTNSQTLTGWLDYQRRATLIQPWVQSAGGFSIGLNTPVMRERRRFIASALIKNVFLDDIRSTIFTGLEVEHPAFHAWVNPRLVNSDWTQNEHTDFPILSVDVQPPQKRIFELADGTQAEVISMTSVPSSKSITLEERTVLRLRFSQPVAFDTITRMAWRITALFEFLIGARVQAPVYRMPTTNKQSWNNEEREVVAEYWYQPVSRKKRYENPPDIHHLFTFEERSPASLKTLLNHITGSSDELIFLADQIQSVEDHDLYLTQGYLEIIGCLEAFDERTFGSGADPNFKSQLKNLKELVENHGSEDDRTLFNRIAGTASNRFSLVKRLERLHRMWNEDGFRGAPDLTRVRDLRNIVPHGRGLEMSSEIAQEMISFLSYLTALGRYHVMKVLGFTGDQIGDAFLRQPHRYGMFAPQKMSPSYEGNKPKIGE</sequence>
<feature type="domain" description="Apea-like HEPN" evidence="1">
    <location>
        <begin position="317"/>
        <end position="447"/>
    </location>
</feature>
<evidence type="ECO:0000259" key="2">
    <source>
        <dbReference type="Pfam" id="PF18862"/>
    </source>
</evidence>
<evidence type="ECO:0000313" key="3">
    <source>
        <dbReference type="EMBL" id="NBN78348.1"/>
    </source>
</evidence>
<dbReference type="RefSeq" id="WP_161708389.1">
    <property type="nucleotide sequence ID" value="NZ_JAABLQ010000001.1"/>
</dbReference>
<keyword evidence="4" id="KW-1185">Reference proteome</keyword>